<dbReference type="Gene3D" id="1.10.3210.10">
    <property type="entry name" value="Hypothetical protein af1432"/>
    <property type="match status" value="1"/>
</dbReference>
<dbReference type="GO" id="GO:0046872">
    <property type="term" value="F:metal ion binding"/>
    <property type="evidence" value="ECO:0007669"/>
    <property type="project" value="UniProtKB-KW"/>
</dbReference>
<dbReference type="RefSeq" id="WP_106889818.1">
    <property type="nucleotide sequence ID" value="NZ_CP027860.1"/>
</dbReference>
<dbReference type="SUPFAM" id="SSF109604">
    <property type="entry name" value="HD-domain/PDEase-like"/>
    <property type="match status" value="1"/>
</dbReference>
<dbReference type="PANTHER" id="PTHR46246">
    <property type="entry name" value="GUANOSINE-3',5'-BIS(DIPHOSPHATE) 3'-PYROPHOSPHOHYDROLASE MESH1"/>
    <property type="match status" value="1"/>
</dbReference>
<keyword evidence="4" id="KW-0464">Manganese</keyword>
<dbReference type="GO" id="GO:0008893">
    <property type="term" value="F:guanosine-3',5'-bis(diphosphate) 3'-diphosphatase activity"/>
    <property type="evidence" value="ECO:0007669"/>
    <property type="project" value="TreeGrafter"/>
</dbReference>
<protein>
    <submittedName>
        <fullName evidence="6">Phosphohydrolase</fullName>
    </submittedName>
</protein>
<organism evidence="6 7">
    <name type="scientific">Ahniella affigens</name>
    <dbReference type="NCBI Taxonomy" id="2021234"/>
    <lineage>
        <taxon>Bacteria</taxon>
        <taxon>Pseudomonadati</taxon>
        <taxon>Pseudomonadota</taxon>
        <taxon>Gammaproteobacteria</taxon>
        <taxon>Lysobacterales</taxon>
        <taxon>Rhodanobacteraceae</taxon>
        <taxon>Ahniella</taxon>
    </lineage>
</organism>
<keyword evidence="3 6" id="KW-0378">Hydrolase</keyword>
<accession>A0A2P1PM31</accession>
<dbReference type="InterPro" id="IPR003607">
    <property type="entry name" value="HD/PDEase_dom"/>
</dbReference>
<name>A0A2P1PM31_9GAMM</name>
<dbReference type="PANTHER" id="PTHR46246:SF1">
    <property type="entry name" value="GUANOSINE-3',5'-BIS(DIPHOSPHATE) 3'-PYROPHOSPHOHYDROLASE MESH1"/>
    <property type="match status" value="1"/>
</dbReference>
<dbReference type="FunFam" id="1.10.3210.10:FF:000012">
    <property type="entry name" value="HD domain containing 3"/>
    <property type="match status" value="1"/>
</dbReference>
<dbReference type="InterPro" id="IPR052194">
    <property type="entry name" value="MESH1"/>
</dbReference>
<evidence type="ECO:0000256" key="4">
    <source>
        <dbReference type="ARBA" id="ARBA00023211"/>
    </source>
</evidence>
<reference evidence="6 7" key="1">
    <citation type="submission" date="2018-03" db="EMBL/GenBank/DDBJ databases">
        <title>Ahniella affigens gen. nov., sp. nov., a gammaproteobacterium isolated from sandy soil near a stream.</title>
        <authorList>
            <person name="Ko Y."/>
            <person name="Kim J.-H."/>
        </authorList>
    </citation>
    <scope>NUCLEOTIDE SEQUENCE [LARGE SCALE GENOMIC DNA]</scope>
    <source>
        <strain evidence="6 7">D13</strain>
    </source>
</reference>
<dbReference type="Pfam" id="PF13328">
    <property type="entry name" value="HD_4"/>
    <property type="match status" value="1"/>
</dbReference>
<reference evidence="6 7" key="2">
    <citation type="submission" date="2018-03" db="EMBL/GenBank/DDBJ databases">
        <authorList>
            <person name="Keele B.F."/>
        </authorList>
    </citation>
    <scope>NUCLEOTIDE SEQUENCE [LARGE SCALE GENOMIC DNA]</scope>
    <source>
        <strain evidence="6 7">D13</strain>
    </source>
</reference>
<dbReference type="Proteomes" id="UP000241074">
    <property type="component" value="Chromosome"/>
</dbReference>
<dbReference type="OrthoDB" id="9802385at2"/>
<dbReference type="PROSITE" id="PS51831">
    <property type="entry name" value="HD"/>
    <property type="match status" value="1"/>
</dbReference>
<evidence type="ECO:0000256" key="1">
    <source>
        <dbReference type="ARBA" id="ARBA00001936"/>
    </source>
</evidence>
<evidence type="ECO:0000313" key="6">
    <source>
        <dbReference type="EMBL" id="AVP95889.1"/>
    </source>
</evidence>
<feature type="domain" description="HD" evidence="5">
    <location>
        <begin position="35"/>
        <end position="130"/>
    </location>
</feature>
<dbReference type="AlphaFoldDB" id="A0A2P1PM31"/>
<keyword evidence="7" id="KW-1185">Reference proteome</keyword>
<keyword evidence="2" id="KW-0479">Metal-binding</keyword>
<comment type="cofactor">
    <cofactor evidence="1">
        <name>Mn(2+)</name>
        <dbReference type="ChEBI" id="CHEBI:29035"/>
    </cofactor>
</comment>
<evidence type="ECO:0000313" key="7">
    <source>
        <dbReference type="Proteomes" id="UP000241074"/>
    </source>
</evidence>
<sequence length="184" mass="20399">MNHQHAVPIRFVAAVAFAAEKHRHQRRKDAEASPYINHPVALAQTLADLGGVTDLDVLCAAVLHDTLEDTETTVAELTQHFGPDIAAIVQEVTDDKTLSKAERKQLQIEHAGHASRQAKLVKLADKICNVQDILDAPPANWDSARRIEYLHWSKAVVDRVRGVNPALESTFDQLLERGLLLLKD</sequence>
<gene>
    <name evidence="6" type="ORF">C7S18_01150</name>
</gene>
<evidence type="ECO:0000259" key="5">
    <source>
        <dbReference type="PROSITE" id="PS51831"/>
    </source>
</evidence>
<proteinExistence type="predicted"/>
<evidence type="ECO:0000256" key="3">
    <source>
        <dbReference type="ARBA" id="ARBA00022801"/>
    </source>
</evidence>
<dbReference type="EMBL" id="CP027860">
    <property type="protein sequence ID" value="AVP95889.1"/>
    <property type="molecule type" value="Genomic_DNA"/>
</dbReference>
<dbReference type="SMART" id="SM00471">
    <property type="entry name" value="HDc"/>
    <property type="match status" value="1"/>
</dbReference>
<evidence type="ECO:0000256" key="2">
    <source>
        <dbReference type="ARBA" id="ARBA00022723"/>
    </source>
</evidence>
<dbReference type="InterPro" id="IPR006674">
    <property type="entry name" value="HD_domain"/>
</dbReference>
<dbReference type="KEGG" id="xba:C7S18_01150"/>